<gene>
    <name evidence="2" type="ORF">WN944_006274</name>
    <name evidence="3" type="ORF">WN944_006279</name>
    <name evidence="4" type="ORF">WN944_006284</name>
</gene>
<evidence type="ECO:0000313" key="2">
    <source>
        <dbReference type="EMBL" id="KAK9214286.1"/>
    </source>
</evidence>
<comment type="caution">
    <text evidence="2">The sequence shown here is derived from an EMBL/GenBank/DDBJ whole genome shotgun (WGS) entry which is preliminary data.</text>
</comment>
<sequence length="171" mass="19311">MNQIREESKEIQEPFQQSPPLINSYNQNTRPRRQRLQRNGQIWPGSEEVIGDGCPVSIRTETKKKLKDIRRNNPYPGSRVKDKAKEIVDDNKETVADSISEGFEVIGDEEPSRPYFEPPLSLTPIISNPLFLGTKSPHMLIVAPSHPLLKPSVSLLLCIVQSALEKPSCNR</sequence>
<evidence type="ECO:0000313" key="3">
    <source>
        <dbReference type="EMBL" id="KAK9214291.1"/>
    </source>
</evidence>
<feature type="region of interest" description="Disordered" evidence="1">
    <location>
        <begin position="1"/>
        <end position="51"/>
    </location>
</feature>
<organism evidence="2 5">
    <name type="scientific">Citrus x changshan-huyou</name>
    <dbReference type="NCBI Taxonomy" id="2935761"/>
    <lineage>
        <taxon>Eukaryota</taxon>
        <taxon>Viridiplantae</taxon>
        <taxon>Streptophyta</taxon>
        <taxon>Embryophyta</taxon>
        <taxon>Tracheophyta</taxon>
        <taxon>Spermatophyta</taxon>
        <taxon>Magnoliopsida</taxon>
        <taxon>eudicotyledons</taxon>
        <taxon>Gunneridae</taxon>
        <taxon>Pentapetalae</taxon>
        <taxon>rosids</taxon>
        <taxon>malvids</taxon>
        <taxon>Sapindales</taxon>
        <taxon>Rutaceae</taxon>
        <taxon>Aurantioideae</taxon>
        <taxon>Citrus</taxon>
    </lineage>
</organism>
<dbReference type="EMBL" id="JBCGBO010000003">
    <property type="protein sequence ID" value="KAK9214291.1"/>
    <property type="molecule type" value="Genomic_DNA"/>
</dbReference>
<feature type="compositionally biased region" description="Polar residues" evidence="1">
    <location>
        <begin position="14"/>
        <end position="29"/>
    </location>
</feature>
<dbReference type="EMBL" id="JBCGBO010000003">
    <property type="protein sequence ID" value="KAK9214286.1"/>
    <property type="molecule type" value="Genomic_DNA"/>
</dbReference>
<dbReference type="EMBL" id="JBCGBO010000003">
    <property type="protein sequence ID" value="KAK9214296.1"/>
    <property type="molecule type" value="Genomic_DNA"/>
</dbReference>
<proteinExistence type="predicted"/>
<evidence type="ECO:0000313" key="4">
    <source>
        <dbReference type="EMBL" id="KAK9214296.1"/>
    </source>
</evidence>
<dbReference type="AlphaFoldDB" id="A0AAP0MIW2"/>
<evidence type="ECO:0000313" key="5">
    <source>
        <dbReference type="Proteomes" id="UP001428341"/>
    </source>
</evidence>
<protein>
    <submittedName>
        <fullName evidence="2">Uncharacterized protein</fullName>
    </submittedName>
</protein>
<reference evidence="2 5" key="1">
    <citation type="submission" date="2024-05" db="EMBL/GenBank/DDBJ databases">
        <title>Haplotype-resolved chromosome-level genome assembly of Huyou (Citrus changshanensis).</title>
        <authorList>
            <person name="Miao C."/>
            <person name="Chen W."/>
            <person name="Wu Y."/>
            <person name="Wang L."/>
            <person name="Zhao S."/>
            <person name="Grierson D."/>
            <person name="Xu C."/>
            <person name="Chen K."/>
        </authorList>
    </citation>
    <scope>NUCLEOTIDE SEQUENCE [LARGE SCALE GENOMIC DNA]</scope>
    <source>
        <strain evidence="2">01-14</strain>
        <tissue evidence="2">Leaf</tissue>
    </source>
</reference>
<accession>A0AAP0MIW2</accession>
<evidence type="ECO:0000256" key="1">
    <source>
        <dbReference type="SAM" id="MobiDB-lite"/>
    </source>
</evidence>
<dbReference type="Proteomes" id="UP001428341">
    <property type="component" value="Unassembled WGS sequence"/>
</dbReference>
<name>A0AAP0MIW2_9ROSI</name>
<keyword evidence="5" id="KW-1185">Reference proteome</keyword>
<feature type="compositionally biased region" description="Basic and acidic residues" evidence="1">
    <location>
        <begin position="1"/>
        <end position="12"/>
    </location>
</feature>